<evidence type="ECO:0000313" key="2">
    <source>
        <dbReference type="EMBL" id="EPQ58993.1"/>
    </source>
</evidence>
<keyword evidence="3" id="KW-1185">Reference proteome</keyword>
<dbReference type="AlphaFoldDB" id="S7QIE9"/>
<evidence type="ECO:0000313" key="3">
    <source>
        <dbReference type="Proteomes" id="UP000030669"/>
    </source>
</evidence>
<dbReference type="PANTHER" id="PTHR43162">
    <property type="match status" value="1"/>
</dbReference>
<evidence type="ECO:0000259" key="1">
    <source>
        <dbReference type="Pfam" id="PF05368"/>
    </source>
</evidence>
<reference evidence="2 3" key="1">
    <citation type="journal article" date="2012" name="Science">
        <title>The Paleozoic origin of enzymatic lignin decomposition reconstructed from 31 fungal genomes.</title>
        <authorList>
            <person name="Floudas D."/>
            <person name="Binder M."/>
            <person name="Riley R."/>
            <person name="Barry K."/>
            <person name="Blanchette R.A."/>
            <person name="Henrissat B."/>
            <person name="Martinez A.T."/>
            <person name="Otillar R."/>
            <person name="Spatafora J.W."/>
            <person name="Yadav J.S."/>
            <person name="Aerts A."/>
            <person name="Benoit I."/>
            <person name="Boyd A."/>
            <person name="Carlson A."/>
            <person name="Copeland A."/>
            <person name="Coutinho P.M."/>
            <person name="de Vries R.P."/>
            <person name="Ferreira P."/>
            <person name="Findley K."/>
            <person name="Foster B."/>
            <person name="Gaskell J."/>
            <person name="Glotzer D."/>
            <person name="Gorecki P."/>
            <person name="Heitman J."/>
            <person name="Hesse C."/>
            <person name="Hori C."/>
            <person name="Igarashi K."/>
            <person name="Jurgens J.A."/>
            <person name="Kallen N."/>
            <person name="Kersten P."/>
            <person name="Kohler A."/>
            <person name="Kuees U."/>
            <person name="Kumar T.K.A."/>
            <person name="Kuo A."/>
            <person name="LaButti K."/>
            <person name="Larrondo L.F."/>
            <person name="Lindquist E."/>
            <person name="Ling A."/>
            <person name="Lombard V."/>
            <person name="Lucas S."/>
            <person name="Lundell T."/>
            <person name="Martin R."/>
            <person name="McLaughlin D.J."/>
            <person name="Morgenstern I."/>
            <person name="Morin E."/>
            <person name="Murat C."/>
            <person name="Nagy L.G."/>
            <person name="Nolan M."/>
            <person name="Ohm R.A."/>
            <person name="Patyshakuliyeva A."/>
            <person name="Rokas A."/>
            <person name="Ruiz-Duenas F.J."/>
            <person name="Sabat G."/>
            <person name="Salamov A."/>
            <person name="Samejima M."/>
            <person name="Schmutz J."/>
            <person name="Slot J.C."/>
            <person name="St John F."/>
            <person name="Stenlid J."/>
            <person name="Sun H."/>
            <person name="Sun S."/>
            <person name="Syed K."/>
            <person name="Tsang A."/>
            <person name="Wiebenga A."/>
            <person name="Young D."/>
            <person name="Pisabarro A."/>
            <person name="Eastwood D.C."/>
            <person name="Martin F."/>
            <person name="Cullen D."/>
            <person name="Grigoriev I.V."/>
            <person name="Hibbett D.S."/>
        </authorList>
    </citation>
    <scope>NUCLEOTIDE SEQUENCE [LARGE SCALE GENOMIC DNA]</scope>
    <source>
        <strain evidence="2 3">ATCC 11539</strain>
    </source>
</reference>
<dbReference type="InterPro" id="IPR051604">
    <property type="entry name" value="Ergot_Alk_Oxidoreductase"/>
</dbReference>
<dbReference type="GeneID" id="19306999"/>
<feature type="domain" description="NmrA-like" evidence="1">
    <location>
        <begin position="4"/>
        <end position="279"/>
    </location>
</feature>
<dbReference type="OMA" id="GADTMCL"/>
<dbReference type="OrthoDB" id="10254221at2759"/>
<dbReference type="Proteomes" id="UP000030669">
    <property type="component" value="Unassembled WGS sequence"/>
</dbReference>
<protein>
    <submittedName>
        <fullName evidence="2">NAD P-binding protein</fullName>
    </submittedName>
</protein>
<gene>
    <name evidence="2" type="ORF">GLOTRDRAFT_54629</name>
</gene>
<dbReference type="HOGENOM" id="CLU_073157_0_0_1"/>
<dbReference type="Gene3D" id="3.90.25.10">
    <property type="entry name" value="UDP-galactose 4-epimerase, domain 1"/>
    <property type="match status" value="1"/>
</dbReference>
<dbReference type="SUPFAM" id="SSF51735">
    <property type="entry name" value="NAD(P)-binding Rossmann-fold domains"/>
    <property type="match status" value="1"/>
</dbReference>
<organism evidence="2 3">
    <name type="scientific">Gloeophyllum trabeum (strain ATCC 11539 / FP-39264 / Madison 617)</name>
    <name type="common">Brown rot fungus</name>
    <dbReference type="NCBI Taxonomy" id="670483"/>
    <lineage>
        <taxon>Eukaryota</taxon>
        <taxon>Fungi</taxon>
        <taxon>Dikarya</taxon>
        <taxon>Basidiomycota</taxon>
        <taxon>Agaricomycotina</taxon>
        <taxon>Agaricomycetes</taxon>
        <taxon>Gloeophyllales</taxon>
        <taxon>Gloeophyllaceae</taxon>
        <taxon>Gloeophyllum</taxon>
    </lineage>
</organism>
<dbReference type="KEGG" id="gtr:GLOTRDRAFT_54629"/>
<dbReference type="Gene3D" id="3.40.50.720">
    <property type="entry name" value="NAD(P)-binding Rossmann-like Domain"/>
    <property type="match status" value="1"/>
</dbReference>
<accession>S7QIE9</accession>
<dbReference type="eggNOG" id="ENOG502QWD2">
    <property type="taxonomic scope" value="Eukaryota"/>
</dbReference>
<dbReference type="PANTHER" id="PTHR43162:SF1">
    <property type="entry name" value="PRESTALK A DIFFERENTIATION PROTEIN A"/>
    <property type="match status" value="1"/>
</dbReference>
<dbReference type="InterPro" id="IPR008030">
    <property type="entry name" value="NmrA-like"/>
</dbReference>
<dbReference type="Pfam" id="PF05368">
    <property type="entry name" value="NmrA"/>
    <property type="match status" value="1"/>
</dbReference>
<proteinExistence type="predicted"/>
<sequence>MSRKLCITAADGQTGHLIAELILTDEAFSGKIKELTCLALHPDKCEDLAELGAKVVPHKPGDVKGLTKSLKDSGADTILLIPPAHKNKLKLAQEMITATREAGVKNTVLLSSAAADLADEDKHPRLREFIKIEALFMEAKGLTTTEAGHSPVIIRAGFYAENLLLYNKDAQKNGKLRLPIGPTHKFAPVALGDIAQVAAHVLTGEGPQGLNDKHRGQLIILTGPMMTSGTELAEAAKQAGLNLEFEDISPEEAKEILDADTDVDESEKEYLLEYYSLVREGKTNYVSTLAYYAITGEQPTEPPDFWKIYDAEFKPKRRRLRK</sequence>
<dbReference type="InterPro" id="IPR036291">
    <property type="entry name" value="NAD(P)-bd_dom_sf"/>
</dbReference>
<name>S7QIE9_GLOTA</name>
<dbReference type="EMBL" id="KB469297">
    <property type="protein sequence ID" value="EPQ58993.1"/>
    <property type="molecule type" value="Genomic_DNA"/>
</dbReference>
<dbReference type="RefSeq" id="XP_007861842.1">
    <property type="nucleotide sequence ID" value="XM_007863651.1"/>
</dbReference>